<feature type="compositionally biased region" description="Basic and acidic residues" evidence="1">
    <location>
        <begin position="151"/>
        <end position="203"/>
    </location>
</feature>
<accession>A0A5K1U5L2</accession>
<dbReference type="GO" id="GO:0030246">
    <property type="term" value="F:carbohydrate binding"/>
    <property type="evidence" value="ECO:0007669"/>
    <property type="project" value="InterPro"/>
</dbReference>
<gene>
    <name evidence="2" type="ORF">CL6EHI_180410</name>
</gene>
<evidence type="ECO:0000256" key="1">
    <source>
        <dbReference type="SAM" id="MobiDB-lite"/>
    </source>
</evidence>
<dbReference type="OMA" id="TIDFNIH"/>
<organism evidence="2 3">
    <name type="scientific">Entamoeba histolytica</name>
    <dbReference type="NCBI Taxonomy" id="5759"/>
    <lineage>
        <taxon>Eukaryota</taxon>
        <taxon>Amoebozoa</taxon>
        <taxon>Evosea</taxon>
        <taxon>Archamoebae</taxon>
        <taxon>Mastigamoebida</taxon>
        <taxon>Entamoebidae</taxon>
        <taxon>Entamoeba</taxon>
    </lineage>
</organism>
<dbReference type="VEuPathDB" id="AmoebaDB:EHI_180410"/>
<dbReference type="Gene3D" id="2.60.40.10">
    <property type="entry name" value="Immunoglobulins"/>
    <property type="match status" value="1"/>
</dbReference>
<feature type="compositionally biased region" description="Low complexity" evidence="1">
    <location>
        <begin position="219"/>
        <end position="228"/>
    </location>
</feature>
<dbReference type="SUPFAM" id="SSF49452">
    <property type="entry name" value="Starch-binding domain-like"/>
    <property type="match status" value="1"/>
</dbReference>
<dbReference type="AlphaFoldDB" id="A0A5K1U5L2"/>
<dbReference type="Proteomes" id="UP000078387">
    <property type="component" value="Unassembled WGS sequence"/>
</dbReference>
<comment type="caution">
    <text evidence="2">The sequence shown here is derived from an EMBL/GenBank/DDBJ whole genome shotgun (WGS) entry which is preliminary data.</text>
</comment>
<dbReference type="InterPro" id="IPR013783">
    <property type="entry name" value="Ig-like_fold"/>
</dbReference>
<name>A0A5K1U5L2_ENTHI</name>
<evidence type="ECO:0000313" key="2">
    <source>
        <dbReference type="EMBL" id="GAT95386.1"/>
    </source>
</evidence>
<feature type="compositionally biased region" description="Basic and acidic residues" evidence="1">
    <location>
        <begin position="229"/>
        <end position="242"/>
    </location>
</feature>
<protein>
    <submittedName>
        <fullName evidence="2">Uncharacterized protein</fullName>
    </submittedName>
</protein>
<sequence length="286" mass="33286">MATINFNIHYITYFGQDLYVCFNDSECVPMNWTNGHMWVGKKTINGPTHLEWYYLVKVHNKIQRIEEVHGLREYNFNGNSASVRDWWYYPELTYVTDTSDEQGVINKQGLDEKTLKAKKEAEEKAKKEAEEKAKKEAEEKAKKEAEEKAKKEAEEKAKKEAEEKAKKEAEEKAKKEAEEKAKKEAEEKARKEKSEKEKQERLKQLPSLDESVGFYPVQRSKGSPSSSDRSSERSSERNESNRLKRSSQIQEQIRKYEELAKSSQEDAQKSIRHTSSSKRVSKTFGK</sequence>
<feature type="compositionally biased region" description="Basic residues" evidence="1">
    <location>
        <begin position="270"/>
        <end position="286"/>
    </location>
</feature>
<evidence type="ECO:0000313" key="3">
    <source>
        <dbReference type="Proteomes" id="UP000078387"/>
    </source>
</evidence>
<reference evidence="2 3" key="1">
    <citation type="submission" date="2016-05" db="EMBL/GenBank/DDBJ databases">
        <title>First whole genome sequencing of Entamoeba histolytica HM1:IMSS-clone-6.</title>
        <authorList>
            <person name="Mukherjee Avik.K."/>
            <person name="Izumyama S."/>
            <person name="Nakada-Tsukui K."/>
            <person name="Nozaki T."/>
        </authorList>
    </citation>
    <scope>NUCLEOTIDE SEQUENCE [LARGE SCALE GENOMIC DNA]</scope>
    <source>
        <strain evidence="2 3">HM1:IMSS clone 6</strain>
    </source>
</reference>
<proteinExistence type="predicted"/>
<dbReference type="VEuPathDB" id="AmoebaDB:EHI5A_117220"/>
<dbReference type="InterPro" id="IPR013784">
    <property type="entry name" value="Carb-bd-like_fold"/>
</dbReference>
<feature type="region of interest" description="Disordered" evidence="1">
    <location>
        <begin position="151"/>
        <end position="286"/>
    </location>
</feature>
<dbReference type="VEuPathDB" id="AmoebaDB:KM1_095830"/>
<feature type="compositionally biased region" description="Basic and acidic residues" evidence="1">
    <location>
        <begin position="252"/>
        <end position="269"/>
    </location>
</feature>
<dbReference type="VEuPathDB" id="AmoebaDB:EHI7A_078150"/>
<dbReference type="EMBL" id="BDEQ01000001">
    <property type="protein sequence ID" value="GAT95386.1"/>
    <property type="molecule type" value="Genomic_DNA"/>
</dbReference>